<feature type="transmembrane region" description="Helical" evidence="7">
    <location>
        <begin position="187"/>
        <end position="205"/>
    </location>
</feature>
<feature type="transmembrane region" description="Helical" evidence="7">
    <location>
        <begin position="374"/>
        <end position="396"/>
    </location>
</feature>
<feature type="transmembrane region" description="Helical" evidence="7">
    <location>
        <begin position="280"/>
        <end position="302"/>
    </location>
</feature>
<dbReference type="PROSITE" id="PS50850">
    <property type="entry name" value="MFS"/>
    <property type="match status" value="1"/>
</dbReference>
<feature type="compositionally biased region" description="Low complexity" evidence="6">
    <location>
        <begin position="10"/>
        <end position="21"/>
    </location>
</feature>
<name>A0A2U8DZP1_9BACT</name>
<protein>
    <recommendedName>
        <fullName evidence="8">Major facilitator superfamily (MFS) profile domain-containing protein</fullName>
    </recommendedName>
</protein>
<feature type="transmembrane region" description="Helical" evidence="7">
    <location>
        <begin position="314"/>
        <end position="332"/>
    </location>
</feature>
<accession>A0A2U8DZP1</accession>
<dbReference type="InterPro" id="IPR011701">
    <property type="entry name" value="MFS"/>
</dbReference>
<dbReference type="OrthoDB" id="102502at2"/>
<dbReference type="PANTHER" id="PTHR23505:SF79">
    <property type="entry name" value="PROTEIN SPINSTER"/>
    <property type="match status" value="1"/>
</dbReference>
<evidence type="ECO:0000313" key="9">
    <source>
        <dbReference type="EMBL" id="AWI08005.1"/>
    </source>
</evidence>
<evidence type="ECO:0000256" key="3">
    <source>
        <dbReference type="ARBA" id="ARBA00022692"/>
    </source>
</evidence>
<keyword evidence="2" id="KW-0813">Transport</keyword>
<dbReference type="InterPro" id="IPR020846">
    <property type="entry name" value="MFS_dom"/>
</dbReference>
<feature type="transmembrane region" description="Helical" evidence="7">
    <location>
        <begin position="243"/>
        <end position="268"/>
    </location>
</feature>
<keyword evidence="4 7" id="KW-1133">Transmembrane helix</keyword>
<dbReference type="AlphaFoldDB" id="A0A2U8DZP1"/>
<dbReference type="Proteomes" id="UP000244896">
    <property type="component" value="Chromosome"/>
</dbReference>
<dbReference type="Gene3D" id="1.20.1250.20">
    <property type="entry name" value="MFS general substrate transporter like domains"/>
    <property type="match status" value="2"/>
</dbReference>
<feature type="transmembrane region" description="Helical" evidence="7">
    <location>
        <begin position="73"/>
        <end position="90"/>
    </location>
</feature>
<dbReference type="KEGG" id="elut:CKA38_00865"/>
<dbReference type="InterPro" id="IPR036259">
    <property type="entry name" value="MFS_trans_sf"/>
</dbReference>
<feature type="transmembrane region" description="Helical" evidence="7">
    <location>
        <begin position="96"/>
        <end position="124"/>
    </location>
</feature>
<keyword evidence="10" id="KW-1185">Reference proteome</keyword>
<feature type="transmembrane region" description="Helical" evidence="7">
    <location>
        <begin position="408"/>
        <end position="432"/>
    </location>
</feature>
<gene>
    <name evidence="9" type="ORF">CKA38_00865</name>
</gene>
<dbReference type="InterPro" id="IPR044770">
    <property type="entry name" value="MFS_spinster-like"/>
</dbReference>
<evidence type="ECO:0000256" key="2">
    <source>
        <dbReference type="ARBA" id="ARBA00022448"/>
    </source>
</evidence>
<feature type="region of interest" description="Disordered" evidence="6">
    <location>
        <begin position="1"/>
        <end position="21"/>
    </location>
</feature>
<evidence type="ECO:0000256" key="1">
    <source>
        <dbReference type="ARBA" id="ARBA00004141"/>
    </source>
</evidence>
<proteinExistence type="predicted"/>
<dbReference type="GO" id="GO:0016020">
    <property type="term" value="C:membrane"/>
    <property type="evidence" value="ECO:0007669"/>
    <property type="project" value="UniProtKB-SubCell"/>
</dbReference>
<dbReference type="SUPFAM" id="SSF103473">
    <property type="entry name" value="MFS general substrate transporter"/>
    <property type="match status" value="1"/>
</dbReference>
<dbReference type="EMBL" id="CP023004">
    <property type="protein sequence ID" value="AWI08005.1"/>
    <property type="molecule type" value="Genomic_DNA"/>
</dbReference>
<evidence type="ECO:0000256" key="5">
    <source>
        <dbReference type="ARBA" id="ARBA00023136"/>
    </source>
</evidence>
<organism evidence="9 10">
    <name type="scientific">Ereboglobus luteus</name>
    <dbReference type="NCBI Taxonomy" id="1796921"/>
    <lineage>
        <taxon>Bacteria</taxon>
        <taxon>Pseudomonadati</taxon>
        <taxon>Verrucomicrobiota</taxon>
        <taxon>Opitutia</taxon>
        <taxon>Opitutales</taxon>
        <taxon>Opitutaceae</taxon>
        <taxon>Ereboglobus</taxon>
    </lineage>
</organism>
<evidence type="ECO:0000313" key="10">
    <source>
        <dbReference type="Proteomes" id="UP000244896"/>
    </source>
</evidence>
<feature type="transmembrane region" description="Helical" evidence="7">
    <location>
        <begin position="162"/>
        <end position="181"/>
    </location>
</feature>
<dbReference type="RefSeq" id="WP_108823812.1">
    <property type="nucleotide sequence ID" value="NZ_CP023004.1"/>
</dbReference>
<dbReference type="PANTHER" id="PTHR23505">
    <property type="entry name" value="SPINSTER"/>
    <property type="match status" value="1"/>
</dbReference>
<evidence type="ECO:0000259" key="8">
    <source>
        <dbReference type="PROSITE" id="PS50850"/>
    </source>
</evidence>
<comment type="subcellular location">
    <subcellularLocation>
        <location evidence="1">Membrane</location>
        <topology evidence="1">Multi-pass membrane protein</topology>
    </subcellularLocation>
</comment>
<keyword evidence="5 7" id="KW-0472">Membrane</keyword>
<sequence length="439" mass="48120">MQHNQPSPAPSSVSPSPRASRPLSKNYRWELMLLLFCTYFLHQIDRAIFGVLTKNIKIDLGLDDLQIGLSHQLLFFVMAAMVPVAGYVGDRCSKKWIITISLIFWSAATMITGTVTGLVGILIFRSIATAGGEAFYGPSSTAMIASFHKETRARALSIHQSAVYIAPMISGFLGTAIAAAFGWRSVFYIFGGLGIVMGAILIFRLRDKPADSDARSDAPDNSPTAEKIPFWSAVRQIVRIPTVLLLTAGFIAVVFVNNAYLAFAPIFIEERFGVSEMEARGYGMFMHFAAAWIGVIVGGFLTDTLVRRWKSFRLVLQTTVMFLGVPMIFLIGSVGSPQTLWVILFLFGLFRGLYETNTHAAIFDVVPPKLRAMVVALMLLAAMSIGSFAPTLFGYFGRLYGTGDGIALAFRIVSVAWIIGGICVLCALLFTFKKDRLKD</sequence>
<dbReference type="GO" id="GO:0022857">
    <property type="term" value="F:transmembrane transporter activity"/>
    <property type="evidence" value="ECO:0007669"/>
    <property type="project" value="InterPro"/>
</dbReference>
<feature type="domain" description="Major facilitator superfamily (MFS) profile" evidence="8">
    <location>
        <begin position="31"/>
        <end position="438"/>
    </location>
</feature>
<feature type="transmembrane region" description="Helical" evidence="7">
    <location>
        <begin position="338"/>
        <end position="354"/>
    </location>
</feature>
<reference evidence="9 10" key="1">
    <citation type="journal article" date="2018" name="Syst. Appl. Microbiol.">
        <title>Ereboglobus luteus gen. nov. sp. nov. from cockroach guts, and new insights into the oxygen relationship of the genera Opitutus and Didymococcus (Verrucomicrobia: Opitutaceae).</title>
        <authorList>
            <person name="Tegtmeier D."/>
            <person name="Belitz A."/>
            <person name="Radek R."/>
            <person name="Heimerl T."/>
            <person name="Brune A."/>
        </authorList>
    </citation>
    <scope>NUCLEOTIDE SEQUENCE [LARGE SCALE GENOMIC DNA]</scope>
    <source>
        <strain evidence="9 10">Ho45</strain>
    </source>
</reference>
<keyword evidence="3 7" id="KW-0812">Transmembrane</keyword>
<evidence type="ECO:0000256" key="6">
    <source>
        <dbReference type="SAM" id="MobiDB-lite"/>
    </source>
</evidence>
<evidence type="ECO:0000256" key="7">
    <source>
        <dbReference type="SAM" id="Phobius"/>
    </source>
</evidence>
<evidence type="ECO:0000256" key="4">
    <source>
        <dbReference type="ARBA" id="ARBA00022989"/>
    </source>
</evidence>
<dbReference type="Pfam" id="PF07690">
    <property type="entry name" value="MFS_1"/>
    <property type="match status" value="1"/>
</dbReference>